<dbReference type="SUPFAM" id="SSF53850">
    <property type="entry name" value="Periplasmic binding protein-like II"/>
    <property type="match status" value="1"/>
</dbReference>
<dbReference type="EMBL" id="CP047415">
    <property type="protein sequence ID" value="QLL73530.1"/>
    <property type="molecule type" value="Genomic_DNA"/>
</dbReference>
<dbReference type="AlphaFoldDB" id="A0A7H9E7B7"/>
<feature type="domain" description="LysR substrate-binding" evidence="1">
    <location>
        <begin position="2"/>
        <end position="188"/>
    </location>
</feature>
<dbReference type="Gene3D" id="3.40.190.10">
    <property type="entry name" value="Periplasmic binding protein-like II"/>
    <property type="match status" value="2"/>
</dbReference>
<proteinExistence type="predicted"/>
<accession>A0A7H9E7B7</accession>
<gene>
    <name evidence="2" type="ORF">GTO85_03675</name>
</gene>
<dbReference type="CDD" id="cd05466">
    <property type="entry name" value="PBP2_LTTR_substrate"/>
    <property type="match status" value="1"/>
</dbReference>
<protein>
    <recommendedName>
        <fullName evidence="1">LysR substrate-binding domain-containing protein</fullName>
    </recommendedName>
</protein>
<reference evidence="2 3" key="1">
    <citation type="submission" date="2020-01" db="EMBL/GenBank/DDBJ databases">
        <title>Complete and circular genome sequences of six lactobacillus isolates from horses.</title>
        <authorList>
            <person name="Hassan H.M."/>
        </authorList>
    </citation>
    <scope>NUCLEOTIDE SEQUENCE [LARGE SCALE GENOMIC DNA]</scope>
    <source>
        <strain evidence="2 3">1D</strain>
    </source>
</reference>
<dbReference type="InterPro" id="IPR005119">
    <property type="entry name" value="LysR_subst-bd"/>
</dbReference>
<dbReference type="Pfam" id="PF03466">
    <property type="entry name" value="LysR_substrate"/>
    <property type="match status" value="1"/>
</dbReference>
<dbReference type="RefSeq" id="WP_180861831.1">
    <property type="nucleotide sequence ID" value="NZ_CP047415.1"/>
</dbReference>
<name>A0A7H9E7B7_9LACO</name>
<organism evidence="2 3">
    <name type="scientific">Lactobacillus crispatus</name>
    <dbReference type="NCBI Taxonomy" id="47770"/>
    <lineage>
        <taxon>Bacteria</taxon>
        <taxon>Bacillati</taxon>
        <taxon>Bacillota</taxon>
        <taxon>Bacilli</taxon>
        <taxon>Lactobacillales</taxon>
        <taxon>Lactobacillaceae</taxon>
        <taxon>Lactobacillus</taxon>
    </lineage>
</organism>
<evidence type="ECO:0000259" key="1">
    <source>
        <dbReference type="Pfam" id="PF03466"/>
    </source>
</evidence>
<dbReference type="Proteomes" id="UP000510660">
    <property type="component" value="Chromosome"/>
</dbReference>
<evidence type="ECO:0000313" key="3">
    <source>
        <dbReference type="Proteomes" id="UP000510660"/>
    </source>
</evidence>
<sequence>MPIVIRLINQKSDINLRLCVIDPNSFISLRDALKNGDLDFLIYQKDFFNDDSDFLFTPLLARKFSVLVNQDDPLYLKPAVNIADLQGRDIWIWNPKYKLPTIQKLIDQIKASNIDCTLNNISDGMVLSDYVLSNNGIGIVPGVLYDKHDASLRYIPLDSNVEIIYGIAALREKFEINHGKEIIQTIKQAVEIAKSEW</sequence>
<evidence type="ECO:0000313" key="2">
    <source>
        <dbReference type="EMBL" id="QLL73530.1"/>
    </source>
</evidence>